<keyword evidence="2" id="KW-1185">Reference proteome</keyword>
<dbReference type="AlphaFoldDB" id="W6QRT5"/>
<organism evidence="1 2">
    <name type="scientific">Penicillium roqueforti (strain FM164)</name>
    <dbReference type="NCBI Taxonomy" id="1365484"/>
    <lineage>
        <taxon>Eukaryota</taxon>
        <taxon>Fungi</taxon>
        <taxon>Dikarya</taxon>
        <taxon>Ascomycota</taxon>
        <taxon>Pezizomycotina</taxon>
        <taxon>Eurotiomycetes</taxon>
        <taxon>Eurotiomycetidae</taxon>
        <taxon>Eurotiales</taxon>
        <taxon>Aspergillaceae</taxon>
        <taxon>Penicillium</taxon>
    </lineage>
</organism>
<reference evidence="1" key="1">
    <citation type="journal article" date="2014" name="Nat. Commun.">
        <title>Multiple recent horizontal transfers of a large genomic region in cheese making fungi.</title>
        <authorList>
            <person name="Cheeseman K."/>
            <person name="Ropars J."/>
            <person name="Renault P."/>
            <person name="Dupont J."/>
            <person name="Gouzy J."/>
            <person name="Branca A."/>
            <person name="Abraham A.L."/>
            <person name="Ceppi M."/>
            <person name="Conseiller E."/>
            <person name="Debuchy R."/>
            <person name="Malagnac F."/>
            <person name="Goarin A."/>
            <person name="Silar P."/>
            <person name="Lacoste S."/>
            <person name="Sallet E."/>
            <person name="Bensimon A."/>
            <person name="Giraud T."/>
            <person name="Brygoo Y."/>
        </authorList>
    </citation>
    <scope>NUCLEOTIDE SEQUENCE [LARGE SCALE GENOMIC DNA]</scope>
    <source>
        <strain evidence="1">FM164</strain>
    </source>
</reference>
<proteinExistence type="predicted"/>
<gene>
    <name evidence="1" type="ORF">PROQFM164_S05g000602</name>
</gene>
<dbReference type="OrthoDB" id="4337824at2759"/>
<dbReference type="EMBL" id="HG792019">
    <property type="protein sequence ID" value="CDM36769.1"/>
    <property type="molecule type" value="Genomic_DNA"/>
</dbReference>
<protein>
    <submittedName>
        <fullName evidence="1">Uncharacterized protein</fullName>
    </submittedName>
</protein>
<name>W6QRT5_PENRF</name>
<evidence type="ECO:0000313" key="1">
    <source>
        <dbReference type="EMBL" id="CDM36769.1"/>
    </source>
</evidence>
<evidence type="ECO:0000313" key="2">
    <source>
        <dbReference type="Proteomes" id="UP000030686"/>
    </source>
</evidence>
<sequence length="69" mass="7848">MTHSIPWEVQVRSAIAPEECLRYRQTAYVRSSMDGETPRIANIGQIENVLRTIHDLAPCRLMSSILPKP</sequence>
<accession>W6QRT5</accession>
<dbReference type="Proteomes" id="UP000030686">
    <property type="component" value="Unassembled WGS sequence"/>
</dbReference>